<dbReference type="RefSeq" id="XP_024685568.1">
    <property type="nucleotide sequence ID" value="XM_024832499.1"/>
</dbReference>
<dbReference type="VEuPathDB" id="FungiDB:P174DRAFT_96291"/>
<protein>
    <submittedName>
        <fullName evidence="2">Uncharacterized protein</fullName>
    </submittedName>
</protein>
<dbReference type="AlphaFoldDB" id="A0A2I1CH72"/>
<name>A0A2I1CH72_ASPN1</name>
<gene>
    <name evidence="2" type="ORF">P174DRAFT_96291</name>
</gene>
<evidence type="ECO:0000313" key="3">
    <source>
        <dbReference type="Proteomes" id="UP000234474"/>
    </source>
</evidence>
<keyword evidence="3" id="KW-1185">Reference proteome</keyword>
<proteinExistence type="predicted"/>
<comment type="caution">
    <text evidence="2">The sequence shown here is derived from an EMBL/GenBank/DDBJ whole genome shotgun (WGS) entry which is preliminary data.</text>
</comment>
<dbReference type="GeneID" id="36539837"/>
<evidence type="ECO:0000256" key="1">
    <source>
        <dbReference type="SAM" id="MobiDB-lite"/>
    </source>
</evidence>
<reference evidence="3" key="1">
    <citation type="journal article" date="2018" name="Proc. Natl. Acad. Sci. U.S.A.">
        <title>Linking secondary metabolites to gene clusters through genome sequencing of six diverse Aspergillus species.</title>
        <authorList>
            <person name="Kaerboelling I."/>
            <person name="Vesth T.C."/>
            <person name="Frisvad J.C."/>
            <person name="Nybo J.L."/>
            <person name="Theobald S."/>
            <person name="Kuo A."/>
            <person name="Bowyer P."/>
            <person name="Matsuda Y."/>
            <person name="Mondo S."/>
            <person name="Lyhne E.K."/>
            <person name="Kogle M.E."/>
            <person name="Clum A."/>
            <person name="Lipzen A."/>
            <person name="Salamov A."/>
            <person name="Ngan C.Y."/>
            <person name="Daum C."/>
            <person name="Chiniquy J."/>
            <person name="Barry K."/>
            <person name="LaButti K."/>
            <person name="Haridas S."/>
            <person name="Simmons B.A."/>
            <person name="Magnuson J.K."/>
            <person name="Mortensen U.H."/>
            <person name="Larsen T.O."/>
            <person name="Grigoriev I.V."/>
            <person name="Baker S.E."/>
            <person name="Andersen M.R."/>
        </authorList>
    </citation>
    <scope>NUCLEOTIDE SEQUENCE [LARGE SCALE GENOMIC DNA]</scope>
    <source>
        <strain evidence="3">IBT 16806</strain>
    </source>
</reference>
<dbReference type="EMBL" id="MSZS01000002">
    <property type="protein sequence ID" value="PKX96973.1"/>
    <property type="molecule type" value="Genomic_DNA"/>
</dbReference>
<sequence>MQARFAGPGSQHLEVMHKAKKGKLKPDQSRRKLPQMEYDRRVYQQKQKKKAKGMPEEQASWFVA</sequence>
<organism evidence="2 3">
    <name type="scientific">Aspergillus novofumigatus (strain IBT 16806)</name>
    <dbReference type="NCBI Taxonomy" id="1392255"/>
    <lineage>
        <taxon>Eukaryota</taxon>
        <taxon>Fungi</taxon>
        <taxon>Dikarya</taxon>
        <taxon>Ascomycota</taxon>
        <taxon>Pezizomycotina</taxon>
        <taxon>Eurotiomycetes</taxon>
        <taxon>Eurotiomycetidae</taxon>
        <taxon>Eurotiales</taxon>
        <taxon>Aspergillaceae</taxon>
        <taxon>Aspergillus</taxon>
        <taxon>Aspergillus subgen. Fumigati</taxon>
    </lineage>
</organism>
<accession>A0A2I1CH72</accession>
<feature type="region of interest" description="Disordered" evidence="1">
    <location>
        <begin position="1"/>
        <end position="64"/>
    </location>
</feature>
<evidence type="ECO:0000313" key="2">
    <source>
        <dbReference type="EMBL" id="PKX96973.1"/>
    </source>
</evidence>
<dbReference type="Proteomes" id="UP000234474">
    <property type="component" value="Unassembled WGS sequence"/>
</dbReference>